<dbReference type="STRING" id="395961.Cyan7425_2306"/>
<gene>
    <name evidence="2" type="ordered locus">Cyan7425_2306</name>
</gene>
<organism evidence="2">
    <name type="scientific">Cyanothece sp. (strain PCC 7425 / ATCC 29141)</name>
    <dbReference type="NCBI Taxonomy" id="395961"/>
    <lineage>
        <taxon>Bacteria</taxon>
        <taxon>Bacillati</taxon>
        <taxon>Cyanobacteriota</taxon>
        <taxon>Cyanophyceae</taxon>
        <taxon>Gomontiellales</taxon>
        <taxon>Cyanothecaceae</taxon>
        <taxon>Cyanothece</taxon>
    </lineage>
</organism>
<reference evidence="2" key="1">
    <citation type="submission" date="2009-01" db="EMBL/GenBank/DDBJ databases">
        <title>Complete sequence of chromosome Cyanothece sp. PCC 7425.</title>
        <authorList>
            <consortium name="US DOE Joint Genome Institute"/>
            <person name="Lucas S."/>
            <person name="Copeland A."/>
            <person name="Lapidus A."/>
            <person name="Glavina del Rio T."/>
            <person name="Dalin E."/>
            <person name="Tice H."/>
            <person name="Bruce D."/>
            <person name="Goodwin L."/>
            <person name="Pitluck S."/>
            <person name="Sims D."/>
            <person name="Meineke L."/>
            <person name="Brettin T."/>
            <person name="Detter J.C."/>
            <person name="Han C."/>
            <person name="Larimer F."/>
            <person name="Land M."/>
            <person name="Hauser L."/>
            <person name="Kyrpides N."/>
            <person name="Ovchinnikova G."/>
            <person name="Liberton M."/>
            <person name="Stoeckel J."/>
            <person name="Banerjee A."/>
            <person name="Singh A."/>
            <person name="Page L."/>
            <person name="Sato H."/>
            <person name="Zhao L."/>
            <person name="Sherman L."/>
            <person name="Pakrasi H."/>
            <person name="Richardson P."/>
        </authorList>
    </citation>
    <scope>NUCLEOTIDE SEQUENCE</scope>
    <source>
        <strain evidence="2">PCC 7425</strain>
    </source>
</reference>
<dbReference type="EMBL" id="CP001344">
    <property type="protein sequence ID" value="ACL44665.1"/>
    <property type="molecule type" value="Genomic_DNA"/>
</dbReference>
<dbReference type="InterPro" id="IPR017792">
    <property type="entry name" value="UAAP1"/>
</dbReference>
<evidence type="ECO:0000259" key="1">
    <source>
        <dbReference type="Pfam" id="PF09347"/>
    </source>
</evidence>
<dbReference type="InterPro" id="IPR018959">
    <property type="entry name" value="DUF1989"/>
</dbReference>
<accession>B8HW86</accession>
<evidence type="ECO:0000313" key="2">
    <source>
        <dbReference type="EMBL" id="ACL44665.1"/>
    </source>
</evidence>
<dbReference type="KEGG" id="cyn:Cyan7425_2306"/>
<sequence length="243" mass="26599">MSPATPDHPALDPALVLLEEEVPGGSYWQGIIKRGNTLRVTDLGGSQGVALICSNADNPIERLNVADTAKIQFNAFLKKGMVIYSDMGRVLFSITEDTCGYHDLFGGCSNASSNQARYGESCEFWKNSRDHFLKALTRWGLGKKDLMPNLNLFVRVAIDPEGQMVLVENTAQPGSFVDLRAEMNVMVVLSNCPHVLHASPEFNPQPIRVTIWNSPPATADDLCCTANPEAERGFINTDALFAQ</sequence>
<dbReference type="eggNOG" id="COG3665">
    <property type="taxonomic scope" value="Bacteria"/>
</dbReference>
<dbReference type="AlphaFoldDB" id="B8HW86"/>
<proteinExistence type="predicted"/>
<dbReference type="NCBIfam" id="TIGR03425">
    <property type="entry name" value="urea_degr_2"/>
    <property type="match status" value="1"/>
</dbReference>
<dbReference type="Pfam" id="PF09347">
    <property type="entry name" value="DUF1989"/>
    <property type="match status" value="1"/>
</dbReference>
<protein>
    <submittedName>
        <fullName evidence="2">Urea carboxylase-associated protein 2</fullName>
    </submittedName>
</protein>
<name>B8HW86_CYAP4</name>
<dbReference type="HOGENOM" id="CLU_079904_0_0_3"/>
<feature type="domain" description="DUF1989" evidence="1">
    <location>
        <begin position="20"/>
        <end position="185"/>
    </location>
</feature>
<dbReference type="PANTHER" id="PTHR31527:SF0">
    <property type="entry name" value="RE64534P"/>
    <property type="match status" value="1"/>
</dbReference>
<dbReference type="OrthoDB" id="9772660at2"/>
<dbReference type="PANTHER" id="PTHR31527">
    <property type="entry name" value="RE64534P"/>
    <property type="match status" value="1"/>
</dbReference>